<evidence type="ECO:0000256" key="1">
    <source>
        <dbReference type="SAM" id="MobiDB-lite"/>
    </source>
</evidence>
<dbReference type="VEuPathDB" id="FungiDB:SI65_09577"/>
<feature type="transmembrane region" description="Helical" evidence="2">
    <location>
        <begin position="103"/>
        <end position="121"/>
    </location>
</feature>
<keyword evidence="2" id="KW-1133">Transmembrane helix</keyword>
<evidence type="ECO:0000313" key="4">
    <source>
        <dbReference type="Proteomes" id="UP000094569"/>
    </source>
</evidence>
<dbReference type="OrthoDB" id="5331396at2759"/>
<dbReference type="STRING" id="573508.A0A1E3B2N2"/>
<feature type="region of interest" description="Disordered" evidence="1">
    <location>
        <begin position="13"/>
        <end position="33"/>
    </location>
</feature>
<organism evidence="3 4">
    <name type="scientific">Aspergillus cristatus</name>
    <name type="common">Chinese Fuzhuan brick tea-fermentation fungus</name>
    <name type="synonym">Eurotium cristatum</name>
    <dbReference type="NCBI Taxonomy" id="573508"/>
    <lineage>
        <taxon>Eukaryota</taxon>
        <taxon>Fungi</taxon>
        <taxon>Dikarya</taxon>
        <taxon>Ascomycota</taxon>
        <taxon>Pezizomycotina</taxon>
        <taxon>Eurotiomycetes</taxon>
        <taxon>Eurotiomycetidae</taxon>
        <taxon>Eurotiales</taxon>
        <taxon>Aspergillaceae</taxon>
        <taxon>Aspergillus</taxon>
        <taxon>Aspergillus subgen. Aspergillus</taxon>
    </lineage>
</organism>
<evidence type="ECO:0000313" key="3">
    <source>
        <dbReference type="EMBL" id="ODM15081.1"/>
    </source>
</evidence>
<dbReference type="Proteomes" id="UP000094569">
    <property type="component" value="Unassembled WGS sequence"/>
</dbReference>
<evidence type="ECO:0000256" key="2">
    <source>
        <dbReference type="SAM" id="Phobius"/>
    </source>
</evidence>
<dbReference type="AlphaFoldDB" id="A0A1E3B2N2"/>
<gene>
    <name evidence="3" type="ORF">SI65_09577</name>
</gene>
<reference evidence="3 4" key="1">
    <citation type="journal article" date="2016" name="BMC Genomics">
        <title>Comparative genomic and transcriptomic analyses of the Fuzhuan brick tea-fermentation fungus Aspergillus cristatus.</title>
        <authorList>
            <person name="Ge Y."/>
            <person name="Wang Y."/>
            <person name="Liu Y."/>
            <person name="Tan Y."/>
            <person name="Ren X."/>
            <person name="Zhang X."/>
            <person name="Hyde K.D."/>
            <person name="Liu Y."/>
            <person name="Liu Z."/>
        </authorList>
    </citation>
    <scope>NUCLEOTIDE SEQUENCE [LARGE SCALE GENOMIC DNA]</scope>
    <source>
        <strain evidence="3 4">GZAAS20.1005</strain>
    </source>
</reference>
<keyword evidence="2" id="KW-0812">Transmembrane</keyword>
<name>A0A1E3B2N2_ASPCR</name>
<sequence length="164" mass="18196">MLLWSDKRIKDPWMAQDLPGQPSARKSSNVTPVQELHTPRLHFQPLNPSNMLPRTPILSLLRNAAKPVTVPTPARYFSTSPALKNAGSTLPAKKPVGAFRGGVLGFLAGSVTAGTLVYYYILQEYRMANEMLSEDIYALQLATQKLQSYIVELETKVDGLQKKK</sequence>
<comment type="caution">
    <text evidence="3">The sequence shown here is derived from an EMBL/GenBank/DDBJ whole genome shotgun (WGS) entry which is preliminary data.</text>
</comment>
<dbReference type="PANTHER" id="PTHR37849:SF1">
    <property type="entry name" value="YALI0E11605P"/>
    <property type="match status" value="1"/>
</dbReference>
<dbReference type="EMBL" id="JXNT01000019">
    <property type="protein sequence ID" value="ODM15081.1"/>
    <property type="molecule type" value="Genomic_DNA"/>
</dbReference>
<keyword evidence="2" id="KW-0472">Membrane</keyword>
<keyword evidence="4" id="KW-1185">Reference proteome</keyword>
<dbReference type="PANTHER" id="PTHR37849">
    <property type="entry name" value="YALI0E11605P"/>
    <property type="match status" value="1"/>
</dbReference>
<accession>A0A1E3B2N2</accession>
<protein>
    <submittedName>
        <fullName evidence="3">Uncharacterized protein</fullName>
    </submittedName>
</protein>
<proteinExistence type="predicted"/>